<organism evidence="1 2">
    <name type="scientific">Lophiotrema nucula</name>
    <dbReference type="NCBI Taxonomy" id="690887"/>
    <lineage>
        <taxon>Eukaryota</taxon>
        <taxon>Fungi</taxon>
        <taxon>Dikarya</taxon>
        <taxon>Ascomycota</taxon>
        <taxon>Pezizomycotina</taxon>
        <taxon>Dothideomycetes</taxon>
        <taxon>Pleosporomycetidae</taxon>
        <taxon>Pleosporales</taxon>
        <taxon>Lophiotremataceae</taxon>
        <taxon>Lophiotrema</taxon>
    </lineage>
</organism>
<dbReference type="Proteomes" id="UP000799770">
    <property type="component" value="Unassembled WGS sequence"/>
</dbReference>
<gene>
    <name evidence="1" type="ORF">BDV96DRAFT_98997</name>
</gene>
<sequence length="184" mass="20685">MSIGSSSERPNTATFKFFDSKKDYRAAECRQLGEEAMNTISVVAHGTQWEVWHGRWRVKEADCPQQTNDFECGVYTAVAAAELLIDGDLTATRDAAEGRLALLEEILMSVKERRNQTQQPGLPPLPDMINYLDTALKSGATSAPNVDTIKRDYIYAFSIQFDRETTVQLVELTLIFFFCAQQGY</sequence>
<dbReference type="OrthoDB" id="1939479at2759"/>
<name>A0A6A5Z642_9PLEO</name>
<dbReference type="AlphaFoldDB" id="A0A6A5Z642"/>
<protein>
    <submittedName>
        <fullName evidence="1">Uncharacterized protein</fullName>
    </submittedName>
</protein>
<keyword evidence="2" id="KW-1185">Reference proteome</keyword>
<dbReference type="SUPFAM" id="SSF54001">
    <property type="entry name" value="Cysteine proteinases"/>
    <property type="match status" value="1"/>
</dbReference>
<dbReference type="InterPro" id="IPR038765">
    <property type="entry name" value="Papain-like_cys_pep_sf"/>
</dbReference>
<reference evidence="1" key="1">
    <citation type="journal article" date="2020" name="Stud. Mycol.">
        <title>101 Dothideomycetes genomes: a test case for predicting lifestyles and emergence of pathogens.</title>
        <authorList>
            <person name="Haridas S."/>
            <person name="Albert R."/>
            <person name="Binder M."/>
            <person name="Bloem J."/>
            <person name="Labutti K."/>
            <person name="Salamov A."/>
            <person name="Andreopoulos B."/>
            <person name="Baker S."/>
            <person name="Barry K."/>
            <person name="Bills G."/>
            <person name="Bluhm B."/>
            <person name="Cannon C."/>
            <person name="Castanera R."/>
            <person name="Culley D."/>
            <person name="Daum C."/>
            <person name="Ezra D."/>
            <person name="Gonzalez J."/>
            <person name="Henrissat B."/>
            <person name="Kuo A."/>
            <person name="Liang C."/>
            <person name="Lipzen A."/>
            <person name="Lutzoni F."/>
            <person name="Magnuson J."/>
            <person name="Mondo S."/>
            <person name="Nolan M."/>
            <person name="Ohm R."/>
            <person name="Pangilinan J."/>
            <person name="Park H.-J."/>
            <person name="Ramirez L."/>
            <person name="Alfaro M."/>
            <person name="Sun H."/>
            <person name="Tritt A."/>
            <person name="Yoshinaga Y."/>
            <person name="Zwiers L.-H."/>
            <person name="Turgeon B."/>
            <person name="Goodwin S."/>
            <person name="Spatafora J."/>
            <person name="Crous P."/>
            <person name="Grigoriev I."/>
        </authorList>
    </citation>
    <scope>NUCLEOTIDE SEQUENCE</scope>
    <source>
        <strain evidence="1">CBS 627.86</strain>
    </source>
</reference>
<dbReference type="EMBL" id="ML977325">
    <property type="protein sequence ID" value="KAF2114494.1"/>
    <property type="molecule type" value="Genomic_DNA"/>
</dbReference>
<proteinExistence type="predicted"/>
<evidence type="ECO:0000313" key="1">
    <source>
        <dbReference type="EMBL" id="KAF2114494.1"/>
    </source>
</evidence>
<accession>A0A6A5Z642</accession>
<evidence type="ECO:0000313" key="2">
    <source>
        <dbReference type="Proteomes" id="UP000799770"/>
    </source>
</evidence>
<dbReference type="Gene3D" id="3.40.395.10">
    <property type="entry name" value="Adenoviral Proteinase, Chain A"/>
    <property type="match status" value="1"/>
</dbReference>